<feature type="compositionally biased region" description="Low complexity" evidence="1">
    <location>
        <begin position="116"/>
        <end position="129"/>
    </location>
</feature>
<feature type="compositionally biased region" description="Basic residues" evidence="1">
    <location>
        <begin position="105"/>
        <end position="114"/>
    </location>
</feature>
<name>A0AAD5MSB2_PARTN</name>
<reference evidence="2" key="1">
    <citation type="submission" date="2021-06" db="EMBL/GenBank/DDBJ databases">
        <title>Parelaphostrongylus tenuis whole genome reference sequence.</title>
        <authorList>
            <person name="Garwood T.J."/>
            <person name="Larsen P.A."/>
            <person name="Fountain-Jones N.M."/>
            <person name="Garbe J.R."/>
            <person name="Macchietto M.G."/>
            <person name="Kania S.A."/>
            <person name="Gerhold R.W."/>
            <person name="Richards J.E."/>
            <person name="Wolf T.M."/>
        </authorList>
    </citation>
    <scope>NUCLEOTIDE SEQUENCE</scope>
    <source>
        <strain evidence="2">MNPRO001-30</strain>
        <tissue evidence="2">Meninges</tissue>
    </source>
</reference>
<proteinExistence type="predicted"/>
<comment type="caution">
    <text evidence="2">The sequence shown here is derived from an EMBL/GenBank/DDBJ whole genome shotgun (WGS) entry which is preliminary data.</text>
</comment>
<feature type="region of interest" description="Disordered" evidence="1">
    <location>
        <begin position="1"/>
        <end position="52"/>
    </location>
</feature>
<accession>A0AAD5MSB2</accession>
<keyword evidence="3" id="KW-1185">Reference proteome</keyword>
<feature type="region of interest" description="Disordered" evidence="1">
    <location>
        <begin position="76"/>
        <end position="140"/>
    </location>
</feature>
<evidence type="ECO:0000256" key="1">
    <source>
        <dbReference type="SAM" id="MobiDB-lite"/>
    </source>
</evidence>
<dbReference type="Proteomes" id="UP001196413">
    <property type="component" value="Unassembled WGS sequence"/>
</dbReference>
<sequence length="326" mass="36568">MSCEHTNMLRVAENSKKLEEKVHDEMSEQELSNKKRSTKDESMEPVDEHSCGRDILVESAGHGMMTSEIKHDGVFNQCFDPPEPSAHHTSLFTENDIKYEQRRIQPPRKAKKRGTSSEQSSTTKSTAKASTDKRIKTSGRIMVMETSIKEASEMALVDDTRAEQVRDRTILEENLFNIGPKGTLKEIAEKDVVDVTFDDDFVKNVLKESEDTKASVVATENNIKKASEMALLDDARAEQVRDQTILKENSFNIGPKGTIKDTAEKDVVDVTFDDDFVKNVLKESEDTKASVVATENNIKKASEMALVGDVEAEQVRDRCLRFGMKS</sequence>
<feature type="compositionally biased region" description="Basic and acidic residues" evidence="1">
    <location>
        <begin position="38"/>
        <end position="52"/>
    </location>
</feature>
<organism evidence="2 3">
    <name type="scientific">Parelaphostrongylus tenuis</name>
    <name type="common">Meningeal worm</name>
    <dbReference type="NCBI Taxonomy" id="148309"/>
    <lineage>
        <taxon>Eukaryota</taxon>
        <taxon>Metazoa</taxon>
        <taxon>Ecdysozoa</taxon>
        <taxon>Nematoda</taxon>
        <taxon>Chromadorea</taxon>
        <taxon>Rhabditida</taxon>
        <taxon>Rhabditina</taxon>
        <taxon>Rhabditomorpha</taxon>
        <taxon>Strongyloidea</taxon>
        <taxon>Metastrongylidae</taxon>
        <taxon>Parelaphostrongylus</taxon>
    </lineage>
</organism>
<feature type="compositionally biased region" description="Basic and acidic residues" evidence="1">
    <location>
        <begin position="13"/>
        <end position="26"/>
    </location>
</feature>
<evidence type="ECO:0000313" key="3">
    <source>
        <dbReference type="Proteomes" id="UP001196413"/>
    </source>
</evidence>
<evidence type="ECO:0000313" key="2">
    <source>
        <dbReference type="EMBL" id="KAJ1353191.1"/>
    </source>
</evidence>
<dbReference type="AlphaFoldDB" id="A0AAD5MSB2"/>
<protein>
    <submittedName>
        <fullName evidence="2">Uncharacterized protein</fullName>
    </submittedName>
</protein>
<gene>
    <name evidence="2" type="ORF">KIN20_009768</name>
</gene>
<dbReference type="EMBL" id="JAHQIW010001632">
    <property type="protein sequence ID" value="KAJ1353191.1"/>
    <property type="molecule type" value="Genomic_DNA"/>
</dbReference>